<dbReference type="AlphaFoldDB" id="A0A564Y9H8"/>
<reference evidence="1 2" key="1">
    <citation type="submission" date="2019-07" db="EMBL/GenBank/DDBJ databases">
        <authorList>
            <person name="Jastrzebski P J."/>
            <person name="Paukszto L."/>
            <person name="Jastrzebski P J."/>
        </authorList>
    </citation>
    <scope>NUCLEOTIDE SEQUENCE [LARGE SCALE GENOMIC DNA]</scope>
    <source>
        <strain evidence="1 2">WMS-il1</strain>
    </source>
</reference>
<sequence length="527" mass="58505">MHRFSAEFSSTINPFEVMDRRKELLKFFQISSENEIITRYPCLGQTLAHNIILKRRKFPLKRLKDVWNLEDIRAELLSDCGLVVDDSIRPEPEITELPTRAVSMNATSHFNSVPSALHSHLPPMVPPLQNPRTQISPQVPAVLPTITPSAPPPPPPQLPPADHTVMELFEVLNGTGLFDRWKEYLSNDQLLNVSDSLPSSSYRLATWNLDRLSVSKAKHPGIREAICLTILTHQFDLIALQEVVEPEAVQILVDELNSPKLPMIKRWMSVNQIKRGNFIGFSSAGKTGRTFQAAEYSSFLYRYDRIKAVSSRILDIADDNGRPFARLPFMGKFKIGSNTLVLTSVHLKAPALYESESAKNFEEINRLTDFIDAMNDTFAKHAYYAILGDFNLDPGNEAFDAFRSRGLISALPTACATMVSAVEKGAGIGNKVGIQSRSSPSLDNVWLCSHLVEPQSKSDSNPTSLANENGKGDEAATLTGLHFTGLSAVANPLQHPLIPATDFSDSCGRPSDHCPVFFDLQLRDRDT</sequence>
<dbReference type="InterPro" id="IPR051675">
    <property type="entry name" value="Endo/Exo/Phosphatase_dom_1"/>
</dbReference>
<dbReference type="InterPro" id="IPR036691">
    <property type="entry name" value="Endo/exonu/phosph_ase_sf"/>
</dbReference>
<name>A0A564Y9H8_HYMDI</name>
<gene>
    <name evidence="1" type="ORF">WMSIL1_LOCUS4155</name>
</gene>
<dbReference type="Proteomes" id="UP000321570">
    <property type="component" value="Unassembled WGS sequence"/>
</dbReference>
<evidence type="ECO:0008006" key="3">
    <source>
        <dbReference type="Google" id="ProtNLM"/>
    </source>
</evidence>
<dbReference type="SUPFAM" id="SSF56219">
    <property type="entry name" value="DNase I-like"/>
    <property type="match status" value="1"/>
</dbReference>
<protein>
    <recommendedName>
        <fullName evidence="3">Endonuclease/exonuclease/phosphatase domain-containing protein</fullName>
    </recommendedName>
</protein>
<proteinExistence type="predicted"/>
<accession>A0A564Y9H8</accession>
<evidence type="ECO:0000313" key="2">
    <source>
        <dbReference type="Proteomes" id="UP000321570"/>
    </source>
</evidence>
<dbReference type="EMBL" id="CABIJS010000122">
    <property type="protein sequence ID" value="VUZ43947.1"/>
    <property type="molecule type" value="Genomic_DNA"/>
</dbReference>
<organism evidence="1 2">
    <name type="scientific">Hymenolepis diminuta</name>
    <name type="common">Rat tapeworm</name>
    <dbReference type="NCBI Taxonomy" id="6216"/>
    <lineage>
        <taxon>Eukaryota</taxon>
        <taxon>Metazoa</taxon>
        <taxon>Spiralia</taxon>
        <taxon>Lophotrochozoa</taxon>
        <taxon>Platyhelminthes</taxon>
        <taxon>Cestoda</taxon>
        <taxon>Eucestoda</taxon>
        <taxon>Cyclophyllidea</taxon>
        <taxon>Hymenolepididae</taxon>
        <taxon>Hymenolepis</taxon>
    </lineage>
</organism>
<keyword evidence="2" id="KW-1185">Reference proteome</keyword>
<evidence type="ECO:0000313" key="1">
    <source>
        <dbReference type="EMBL" id="VUZ43947.1"/>
    </source>
</evidence>
<dbReference type="PANTHER" id="PTHR21180:SF32">
    <property type="entry name" value="ENDONUCLEASE_EXONUCLEASE_PHOSPHATASE FAMILY DOMAIN-CONTAINING PROTEIN 1"/>
    <property type="match status" value="1"/>
</dbReference>
<dbReference type="PANTHER" id="PTHR21180">
    <property type="entry name" value="ENDONUCLEASE/EXONUCLEASE/PHOSPHATASE FAMILY DOMAIN-CONTAINING PROTEIN 1"/>
    <property type="match status" value="1"/>
</dbReference>
<dbReference type="Gene3D" id="3.60.10.10">
    <property type="entry name" value="Endonuclease/exonuclease/phosphatase"/>
    <property type="match status" value="1"/>
</dbReference>